<organism evidence="9 10">
    <name type="scientific">Halobacillus karajensis</name>
    <dbReference type="NCBI Taxonomy" id="195088"/>
    <lineage>
        <taxon>Bacteria</taxon>
        <taxon>Bacillati</taxon>
        <taxon>Bacillota</taxon>
        <taxon>Bacilli</taxon>
        <taxon>Bacillales</taxon>
        <taxon>Bacillaceae</taxon>
        <taxon>Halobacillus</taxon>
    </lineage>
</organism>
<keyword evidence="3" id="KW-0813">Transport</keyword>
<dbReference type="PANTHER" id="PTHR30472:SF58">
    <property type="entry name" value="IRON(3+)-HYDROXAMATE IMPORT SYSTEM PERMEASE PROTEIN FHUB"/>
    <property type="match status" value="1"/>
</dbReference>
<dbReference type="GO" id="GO:0033214">
    <property type="term" value="P:siderophore-iron import into cell"/>
    <property type="evidence" value="ECO:0007669"/>
    <property type="project" value="TreeGrafter"/>
</dbReference>
<reference evidence="9 10" key="2">
    <citation type="submission" date="2014-05" db="EMBL/GenBank/DDBJ databases">
        <title>Draft genome sequence of Halobacillus karajensis HK-03.</title>
        <authorList>
            <person name="Khelaifia S."/>
            <person name="Croce O."/>
            <person name="Lagier J.C."/>
            <person name="Raoult D."/>
        </authorList>
    </citation>
    <scope>NUCLEOTIDE SEQUENCE [LARGE SCALE GENOMIC DNA]</scope>
    <source>
        <strain evidence="9 10">HD-03</strain>
    </source>
</reference>
<dbReference type="Proteomes" id="UP000028868">
    <property type="component" value="Unassembled WGS sequence"/>
</dbReference>
<evidence type="ECO:0000256" key="3">
    <source>
        <dbReference type="ARBA" id="ARBA00022448"/>
    </source>
</evidence>
<evidence type="ECO:0000256" key="4">
    <source>
        <dbReference type="ARBA" id="ARBA00022475"/>
    </source>
</evidence>
<keyword evidence="5 8" id="KW-0812">Transmembrane</keyword>
<evidence type="ECO:0000256" key="7">
    <source>
        <dbReference type="ARBA" id="ARBA00023136"/>
    </source>
</evidence>
<protein>
    <submittedName>
        <fullName evidence="9">Iron-uptake system permease protein FeuB</fullName>
    </submittedName>
</protein>
<keyword evidence="7 8" id="KW-0472">Membrane</keyword>
<dbReference type="InterPro" id="IPR037294">
    <property type="entry name" value="ABC_BtuC-like"/>
</dbReference>
<keyword evidence="6 8" id="KW-1133">Transmembrane helix</keyword>
<evidence type="ECO:0000256" key="1">
    <source>
        <dbReference type="ARBA" id="ARBA00004651"/>
    </source>
</evidence>
<comment type="similarity">
    <text evidence="2">Belongs to the binding-protein-dependent transport system permease family. FecCD subfamily.</text>
</comment>
<feature type="transmembrane region" description="Helical" evidence="8">
    <location>
        <begin position="291"/>
        <end position="308"/>
    </location>
</feature>
<evidence type="ECO:0000313" key="9">
    <source>
        <dbReference type="EMBL" id="CDQ25388.1"/>
    </source>
</evidence>
<accession>A0A024P963</accession>
<dbReference type="InterPro" id="IPR000522">
    <property type="entry name" value="ABC_transptr_permease_BtuC"/>
</dbReference>
<dbReference type="PANTHER" id="PTHR30472">
    <property type="entry name" value="FERRIC ENTEROBACTIN TRANSPORT SYSTEM PERMEASE PROTEIN"/>
    <property type="match status" value="1"/>
</dbReference>
<dbReference type="SUPFAM" id="SSF81345">
    <property type="entry name" value="ABC transporter involved in vitamin B12 uptake, BtuC"/>
    <property type="match status" value="1"/>
</dbReference>
<reference evidence="10" key="1">
    <citation type="submission" date="2014-03" db="EMBL/GenBank/DDBJ databases">
        <authorList>
            <person name="Urmite Genomes U."/>
        </authorList>
    </citation>
    <scope>NUCLEOTIDE SEQUENCE [LARGE SCALE GENOMIC DNA]</scope>
    <source>
        <strain evidence="10">HD-03</strain>
    </source>
</reference>
<evidence type="ECO:0000256" key="6">
    <source>
        <dbReference type="ARBA" id="ARBA00022989"/>
    </source>
</evidence>
<feature type="transmembrane region" description="Helical" evidence="8">
    <location>
        <begin position="207"/>
        <end position="227"/>
    </location>
</feature>
<dbReference type="EMBL" id="CCDI010000005">
    <property type="protein sequence ID" value="CDQ25388.1"/>
    <property type="molecule type" value="Genomic_DNA"/>
</dbReference>
<dbReference type="Gene3D" id="1.10.3470.10">
    <property type="entry name" value="ABC transporter involved in vitamin B12 uptake, BtuC"/>
    <property type="match status" value="1"/>
</dbReference>
<gene>
    <name evidence="9" type="primary">feuB_2</name>
    <name evidence="9" type="ORF">BN983_03719</name>
</gene>
<name>A0A024P963_9BACI</name>
<evidence type="ECO:0000256" key="8">
    <source>
        <dbReference type="SAM" id="Phobius"/>
    </source>
</evidence>
<dbReference type="AlphaFoldDB" id="A0A024P963"/>
<sequence>MGERRERRYTKIGQGQKGYWQIGLLAAGIIVLLAFSMALSISVGAASINLGTVWEALFAFSPDSPDHAVIRELRLPRALAGALVGAFLAVSGAIMQGLTRNPLASPSIMGVTHGAAFALIIAIVFFPAISNIGMTLAAFTGAGLGVILVFTIGSLSKGGLTPAKLALAGVAIGGMLSSLSSAISLHFQVAKQMSFWYAGGLTATDWVSVHILLAAGVVGLTMALFISRSVTLLSLGDDVSKGLGQNTMVVKVLGVIVVFILTGAAVSVAGTVGFIGLVIPHIARFLVGTDYRLIIPVSALFGSLLLVLSDIGAKLLNAPFETPVGAITACIGVPFFLYLARNEGGRNL</sequence>
<feature type="transmembrane region" description="Helical" evidence="8">
    <location>
        <begin position="74"/>
        <end position="95"/>
    </location>
</feature>
<feature type="transmembrane region" description="Helical" evidence="8">
    <location>
        <begin position="21"/>
        <end position="54"/>
    </location>
</feature>
<dbReference type="FunFam" id="1.10.3470.10:FF:000001">
    <property type="entry name" value="Vitamin B12 ABC transporter permease BtuC"/>
    <property type="match status" value="1"/>
</dbReference>
<dbReference type="CDD" id="cd06550">
    <property type="entry name" value="TM_ABC_iron-siderophores_like"/>
    <property type="match status" value="1"/>
</dbReference>
<feature type="transmembrane region" description="Helical" evidence="8">
    <location>
        <begin position="107"/>
        <end position="126"/>
    </location>
</feature>
<keyword evidence="10" id="KW-1185">Reference proteome</keyword>
<dbReference type="GO" id="GO:0022857">
    <property type="term" value="F:transmembrane transporter activity"/>
    <property type="evidence" value="ECO:0007669"/>
    <property type="project" value="InterPro"/>
</dbReference>
<comment type="subcellular location">
    <subcellularLocation>
        <location evidence="1">Cell membrane</location>
        <topology evidence="1">Multi-pass membrane protein</topology>
    </subcellularLocation>
</comment>
<evidence type="ECO:0000313" key="10">
    <source>
        <dbReference type="Proteomes" id="UP000028868"/>
    </source>
</evidence>
<feature type="transmembrane region" description="Helical" evidence="8">
    <location>
        <begin position="165"/>
        <end position="187"/>
    </location>
</feature>
<comment type="caution">
    <text evidence="9">The sequence shown here is derived from an EMBL/GenBank/DDBJ whole genome shotgun (WGS) entry which is preliminary data.</text>
</comment>
<evidence type="ECO:0000256" key="5">
    <source>
        <dbReference type="ARBA" id="ARBA00022692"/>
    </source>
</evidence>
<keyword evidence="4" id="KW-1003">Cell membrane</keyword>
<dbReference type="Pfam" id="PF01032">
    <property type="entry name" value="FecCD"/>
    <property type="match status" value="1"/>
</dbReference>
<evidence type="ECO:0000256" key="2">
    <source>
        <dbReference type="ARBA" id="ARBA00007935"/>
    </source>
</evidence>
<feature type="transmembrane region" description="Helical" evidence="8">
    <location>
        <begin position="320"/>
        <end position="340"/>
    </location>
</feature>
<dbReference type="GO" id="GO:0005886">
    <property type="term" value="C:plasma membrane"/>
    <property type="evidence" value="ECO:0007669"/>
    <property type="project" value="UniProtKB-SubCell"/>
</dbReference>
<feature type="transmembrane region" description="Helical" evidence="8">
    <location>
        <begin position="132"/>
        <end position="153"/>
    </location>
</feature>
<proteinExistence type="inferred from homology"/>
<feature type="transmembrane region" description="Helical" evidence="8">
    <location>
        <begin position="248"/>
        <end position="279"/>
    </location>
</feature>